<proteinExistence type="predicted"/>
<gene>
    <name evidence="8" type="ORF">H0E87_020889</name>
</gene>
<evidence type="ECO:0000259" key="5">
    <source>
        <dbReference type="Pfam" id="PF00004"/>
    </source>
</evidence>
<protein>
    <recommendedName>
        <fullName evidence="10">ATPase AAA-type core domain-containing protein</fullName>
    </recommendedName>
</protein>
<name>A0A8T2XNI7_POPDE</name>
<evidence type="ECO:0000256" key="3">
    <source>
        <dbReference type="ARBA" id="ARBA00022842"/>
    </source>
</evidence>
<keyword evidence="3" id="KW-0460">Magnesium</keyword>
<dbReference type="Proteomes" id="UP000807159">
    <property type="component" value="Chromosome 11"/>
</dbReference>
<dbReference type="Pfam" id="PF00004">
    <property type="entry name" value="AAA"/>
    <property type="match status" value="1"/>
</dbReference>
<dbReference type="Gene3D" id="6.10.280.40">
    <property type="match status" value="1"/>
</dbReference>
<keyword evidence="2" id="KW-0378">Hydrolase</keyword>
<evidence type="ECO:0000256" key="2">
    <source>
        <dbReference type="ARBA" id="ARBA00022801"/>
    </source>
</evidence>
<dbReference type="InterPro" id="IPR025753">
    <property type="entry name" value="AAA_N_dom"/>
</dbReference>
<dbReference type="Gene3D" id="3.40.50.300">
    <property type="entry name" value="P-loop containing nucleotide triphosphate hydrolases"/>
    <property type="match status" value="1"/>
</dbReference>
<dbReference type="InterPro" id="IPR050747">
    <property type="entry name" value="Mitochondrial_chaperone_BCS1"/>
</dbReference>
<evidence type="ECO:0000256" key="4">
    <source>
        <dbReference type="SAM" id="MobiDB-lite"/>
    </source>
</evidence>
<dbReference type="AlphaFoldDB" id="A0A8T2XNI7"/>
<dbReference type="GO" id="GO:0005524">
    <property type="term" value="F:ATP binding"/>
    <property type="evidence" value="ECO:0007669"/>
    <property type="project" value="InterPro"/>
</dbReference>
<evidence type="ECO:0000256" key="1">
    <source>
        <dbReference type="ARBA" id="ARBA00001946"/>
    </source>
</evidence>
<dbReference type="InterPro" id="IPR027417">
    <property type="entry name" value="P-loop_NTPase"/>
</dbReference>
<feature type="domain" description="AAA+ ATPase At3g28540-like C-terminal" evidence="7">
    <location>
        <begin position="360"/>
        <end position="423"/>
    </location>
</feature>
<dbReference type="InterPro" id="IPR003959">
    <property type="entry name" value="ATPase_AAA_core"/>
</dbReference>
<dbReference type="PANTHER" id="PTHR23070">
    <property type="entry name" value="BCS1 AAA-TYPE ATPASE"/>
    <property type="match status" value="1"/>
</dbReference>
<reference evidence="8" key="1">
    <citation type="journal article" date="2021" name="J. Hered.">
        <title>Genome Assembly of Salicaceae Populus deltoides (Eastern Cottonwood) I-69 Based on Nanopore Sequencing and Hi-C Technologies.</title>
        <authorList>
            <person name="Bai S."/>
            <person name="Wu H."/>
            <person name="Zhang J."/>
            <person name="Pan Z."/>
            <person name="Zhao W."/>
            <person name="Li Z."/>
            <person name="Tong C."/>
        </authorList>
    </citation>
    <scope>NUCLEOTIDE SEQUENCE</scope>
    <source>
        <tissue evidence="8">Leaf</tissue>
    </source>
</reference>
<dbReference type="Pfam" id="PF14363">
    <property type="entry name" value="AAA_assoc"/>
    <property type="match status" value="1"/>
</dbReference>
<feature type="domain" description="AAA-type ATPase N-terminal" evidence="6">
    <location>
        <begin position="32"/>
        <end position="117"/>
    </location>
</feature>
<dbReference type="InterPro" id="IPR058017">
    <property type="entry name" value="At3g28540-like_C"/>
</dbReference>
<organism evidence="8 9">
    <name type="scientific">Populus deltoides</name>
    <name type="common">Eastern poplar</name>
    <name type="synonym">Eastern cottonwood</name>
    <dbReference type="NCBI Taxonomy" id="3696"/>
    <lineage>
        <taxon>Eukaryota</taxon>
        <taxon>Viridiplantae</taxon>
        <taxon>Streptophyta</taxon>
        <taxon>Embryophyta</taxon>
        <taxon>Tracheophyta</taxon>
        <taxon>Spermatophyta</taxon>
        <taxon>Magnoliopsida</taxon>
        <taxon>eudicotyledons</taxon>
        <taxon>Gunneridae</taxon>
        <taxon>Pentapetalae</taxon>
        <taxon>rosids</taxon>
        <taxon>fabids</taxon>
        <taxon>Malpighiales</taxon>
        <taxon>Salicaceae</taxon>
        <taxon>Saliceae</taxon>
        <taxon>Populus</taxon>
    </lineage>
</organism>
<dbReference type="EMBL" id="JACEGQ020000011">
    <property type="protein sequence ID" value="KAH8494294.1"/>
    <property type="molecule type" value="Genomic_DNA"/>
</dbReference>
<evidence type="ECO:0000313" key="8">
    <source>
        <dbReference type="EMBL" id="KAH8494294.1"/>
    </source>
</evidence>
<comment type="cofactor">
    <cofactor evidence="1">
        <name>Mg(2+)</name>
        <dbReference type="ChEBI" id="CHEBI:18420"/>
    </cofactor>
</comment>
<keyword evidence="9" id="KW-1185">Reference proteome</keyword>
<dbReference type="SUPFAM" id="SSF52540">
    <property type="entry name" value="P-loop containing nucleoside triphosphate hydrolases"/>
    <property type="match status" value="1"/>
</dbReference>
<feature type="region of interest" description="Disordered" evidence="4">
    <location>
        <begin position="429"/>
        <end position="466"/>
    </location>
</feature>
<dbReference type="Pfam" id="PF25568">
    <property type="entry name" value="AAA_lid_At3g28540"/>
    <property type="match status" value="1"/>
</dbReference>
<evidence type="ECO:0008006" key="10">
    <source>
        <dbReference type="Google" id="ProtNLM"/>
    </source>
</evidence>
<accession>A0A8T2XNI7</accession>
<dbReference type="GO" id="GO:0016887">
    <property type="term" value="F:ATP hydrolysis activity"/>
    <property type="evidence" value="ECO:0007669"/>
    <property type="project" value="InterPro"/>
</dbReference>
<sequence length="466" mass="54561">MVSLQNRQTIIAFATLAASIMLVRRIASAFVPFGVQRYFSNLHSFSSHFSTQLLTVVVEKDQRPEFNQLFQAADFYWGTLVTSSIIRGREAEEETAVDKDLEILDVFRNVKIRWKLVFTEVEQFDIEKINTTMQSGRRAYELTFHKEHKDTVLNLYLAYVLEQEKAIKEERRVQRFQKFGNRRWELDDTFEHTTNFKTLVMEPQLKKILLDDLNTFMSAQEKNRRIGKAWNRRYLLCGPPGTGKSDLIAAMANHLNYDIYKLDRTDFNIHYIMHHEVPSKSILVFKDIDCDVELQDQEYENGPENYDEHKRMMSLFLEATDGLWLSCSNELILVYMANNKAMLDPALLGRTDMHINMSYCTISTFKQLAFQYLAVQHHKFFEEIEGLIEDVEVAPEEVLRQLMKSSDIEASFQGLVKFLHDKKFNLEKPETSMKTESIEQKKERKMSSASRLERTIEGGDFSRLRT</sequence>
<evidence type="ECO:0000259" key="6">
    <source>
        <dbReference type="Pfam" id="PF14363"/>
    </source>
</evidence>
<comment type="caution">
    <text evidence="8">The sequence shown here is derived from an EMBL/GenBank/DDBJ whole genome shotgun (WGS) entry which is preliminary data.</text>
</comment>
<evidence type="ECO:0000313" key="9">
    <source>
        <dbReference type="Proteomes" id="UP000807159"/>
    </source>
</evidence>
<feature type="domain" description="ATPase AAA-type core" evidence="5">
    <location>
        <begin position="234"/>
        <end position="358"/>
    </location>
</feature>
<evidence type="ECO:0000259" key="7">
    <source>
        <dbReference type="Pfam" id="PF25568"/>
    </source>
</evidence>